<name>A0AAD7G642_MYCRO</name>
<dbReference type="GO" id="GO:0006412">
    <property type="term" value="P:translation"/>
    <property type="evidence" value="ECO:0007669"/>
    <property type="project" value="InterPro"/>
</dbReference>
<evidence type="ECO:0000256" key="4">
    <source>
        <dbReference type="ARBA" id="ARBA00022980"/>
    </source>
</evidence>
<dbReference type="GO" id="GO:0005840">
    <property type="term" value="C:ribosome"/>
    <property type="evidence" value="ECO:0007669"/>
    <property type="project" value="UniProtKB-KW"/>
</dbReference>
<keyword evidence="7" id="KW-1185">Reference proteome</keyword>
<dbReference type="AlphaFoldDB" id="A0AAD7G642"/>
<evidence type="ECO:0000256" key="5">
    <source>
        <dbReference type="ARBA" id="ARBA00023274"/>
    </source>
</evidence>
<dbReference type="GO" id="GO:0003735">
    <property type="term" value="F:structural constituent of ribosome"/>
    <property type="evidence" value="ECO:0007669"/>
    <property type="project" value="InterPro"/>
</dbReference>
<evidence type="ECO:0000313" key="7">
    <source>
        <dbReference type="Proteomes" id="UP001221757"/>
    </source>
</evidence>
<dbReference type="Gene3D" id="3.30.70.330">
    <property type="match status" value="1"/>
</dbReference>
<evidence type="ECO:0000256" key="3">
    <source>
        <dbReference type="ARBA" id="ARBA00022884"/>
    </source>
</evidence>
<dbReference type="PANTHER" id="PTHR11620">
    <property type="entry name" value="60S RIBOSOMAL PROTEIN L23A"/>
    <property type="match status" value="1"/>
</dbReference>
<comment type="caution">
    <text evidence="6">The sequence shown here is derived from an EMBL/GenBank/DDBJ whole genome shotgun (WGS) entry which is preliminary data.</text>
</comment>
<sequence length="224" mass="25073">MNEDPSPQADEDLTPPSKLHESLGHIITVELKTGQLNRGKLAEAAEHFFERQYIHRAGWPCIAVRLAGSMSRNPQGQGCRLQIKIAERRQGKDREEDVSAGRKLACLAQDTLERLLPPAQDPAPPPRAQIPAKVHPALTAQFRTIVSPLNTESTMKRIEEHNTLVFIVDIKSNKRQIKDAVKKLYNVQATKVNTLIRPDGKKKAYVWLTVDHDALDVANKIGFI</sequence>
<evidence type="ECO:0000256" key="1">
    <source>
        <dbReference type="ARBA" id="ARBA00006700"/>
    </source>
</evidence>
<organism evidence="6 7">
    <name type="scientific">Mycena rosella</name>
    <name type="common">Pink bonnet</name>
    <name type="synonym">Agaricus rosellus</name>
    <dbReference type="NCBI Taxonomy" id="1033263"/>
    <lineage>
        <taxon>Eukaryota</taxon>
        <taxon>Fungi</taxon>
        <taxon>Dikarya</taxon>
        <taxon>Basidiomycota</taxon>
        <taxon>Agaricomycotina</taxon>
        <taxon>Agaricomycetes</taxon>
        <taxon>Agaricomycetidae</taxon>
        <taxon>Agaricales</taxon>
        <taxon>Marasmiineae</taxon>
        <taxon>Mycenaceae</taxon>
        <taxon>Mycena</taxon>
    </lineage>
</organism>
<dbReference type="FunFam" id="3.30.70.330:FF:000532">
    <property type="entry name" value="50S ribosomal protein L23"/>
    <property type="match status" value="1"/>
</dbReference>
<dbReference type="GO" id="GO:0019843">
    <property type="term" value="F:rRNA binding"/>
    <property type="evidence" value="ECO:0007669"/>
    <property type="project" value="UniProtKB-KW"/>
</dbReference>
<accession>A0AAD7G642</accession>
<gene>
    <name evidence="6" type="ORF">B0H17DRAFT_1335614</name>
</gene>
<dbReference type="InterPro" id="IPR012677">
    <property type="entry name" value="Nucleotide-bd_a/b_plait_sf"/>
</dbReference>
<evidence type="ECO:0000313" key="6">
    <source>
        <dbReference type="EMBL" id="KAJ7670294.1"/>
    </source>
</evidence>
<dbReference type="InterPro" id="IPR013025">
    <property type="entry name" value="Ribosomal_uL23-like"/>
</dbReference>
<protein>
    <submittedName>
        <fullName evidence="6">Ribosomal protein L23/L15e core domain-containing protein</fullName>
    </submittedName>
</protein>
<dbReference type="Pfam" id="PF00276">
    <property type="entry name" value="Ribosomal_L23"/>
    <property type="match status" value="1"/>
</dbReference>
<evidence type="ECO:0000256" key="2">
    <source>
        <dbReference type="ARBA" id="ARBA00022730"/>
    </source>
</evidence>
<comment type="similarity">
    <text evidence="1">Belongs to the universal ribosomal protein uL23 family.</text>
</comment>
<dbReference type="NCBIfam" id="NF011118">
    <property type="entry name" value="PRK14548.1"/>
    <property type="match status" value="1"/>
</dbReference>
<reference evidence="6" key="1">
    <citation type="submission" date="2023-03" db="EMBL/GenBank/DDBJ databases">
        <title>Massive genome expansion in bonnet fungi (Mycena s.s.) driven by repeated elements and novel gene families across ecological guilds.</title>
        <authorList>
            <consortium name="Lawrence Berkeley National Laboratory"/>
            <person name="Harder C.B."/>
            <person name="Miyauchi S."/>
            <person name="Viragh M."/>
            <person name="Kuo A."/>
            <person name="Thoen E."/>
            <person name="Andreopoulos B."/>
            <person name="Lu D."/>
            <person name="Skrede I."/>
            <person name="Drula E."/>
            <person name="Henrissat B."/>
            <person name="Morin E."/>
            <person name="Kohler A."/>
            <person name="Barry K."/>
            <person name="LaButti K."/>
            <person name="Morin E."/>
            <person name="Salamov A."/>
            <person name="Lipzen A."/>
            <person name="Mereny Z."/>
            <person name="Hegedus B."/>
            <person name="Baldrian P."/>
            <person name="Stursova M."/>
            <person name="Weitz H."/>
            <person name="Taylor A."/>
            <person name="Grigoriev I.V."/>
            <person name="Nagy L.G."/>
            <person name="Martin F."/>
            <person name="Kauserud H."/>
        </authorList>
    </citation>
    <scope>NUCLEOTIDE SEQUENCE</scope>
    <source>
        <strain evidence="6">CBHHK067</strain>
    </source>
</reference>
<dbReference type="GO" id="GO:1990904">
    <property type="term" value="C:ribonucleoprotein complex"/>
    <property type="evidence" value="ECO:0007669"/>
    <property type="project" value="UniProtKB-KW"/>
</dbReference>
<proteinExistence type="inferred from homology"/>
<dbReference type="SUPFAM" id="SSF54189">
    <property type="entry name" value="Ribosomal proteins S24e, L23 and L15e"/>
    <property type="match status" value="1"/>
</dbReference>
<keyword evidence="2" id="KW-0699">rRNA-binding</keyword>
<dbReference type="InterPro" id="IPR012678">
    <property type="entry name" value="Ribosomal_uL23/eL15/eS24_sf"/>
</dbReference>
<keyword evidence="3" id="KW-0694">RNA-binding</keyword>
<keyword evidence="4 6" id="KW-0689">Ribosomal protein</keyword>
<keyword evidence="5" id="KW-0687">Ribonucleoprotein</keyword>
<dbReference type="EMBL" id="JARKIE010000182">
    <property type="protein sequence ID" value="KAJ7670294.1"/>
    <property type="molecule type" value="Genomic_DNA"/>
</dbReference>
<dbReference type="Proteomes" id="UP001221757">
    <property type="component" value="Unassembled WGS sequence"/>
</dbReference>
<dbReference type="HAMAP" id="MF_01369_A">
    <property type="entry name" value="Ribosomal_uL23_A"/>
    <property type="match status" value="1"/>
</dbReference>